<feature type="transmembrane region" description="Helical" evidence="1">
    <location>
        <begin position="55"/>
        <end position="77"/>
    </location>
</feature>
<keyword evidence="1" id="KW-0812">Transmembrane</keyword>
<evidence type="ECO:0000313" key="3">
    <source>
        <dbReference type="Proteomes" id="UP000198362"/>
    </source>
</evidence>
<feature type="transmembrane region" description="Helical" evidence="1">
    <location>
        <begin position="146"/>
        <end position="165"/>
    </location>
</feature>
<organism evidence="2 3">
    <name type="scientific">Asanoa hainanensis</name>
    <dbReference type="NCBI Taxonomy" id="560556"/>
    <lineage>
        <taxon>Bacteria</taxon>
        <taxon>Bacillati</taxon>
        <taxon>Actinomycetota</taxon>
        <taxon>Actinomycetes</taxon>
        <taxon>Micromonosporales</taxon>
        <taxon>Micromonosporaceae</taxon>
        <taxon>Asanoa</taxon>
    </lineage>
</organism>
<proteinExistence type="predicted"/>
<keyword evidence="1" id="KW-0472">Membrane</keyword>
<accession>A0A239NFP5</accession>
<keyword evidence="1" id="KW-1133">Transmembrane helix</keyword>
<name>A0A239NFP5_9ACTN</name>
<keyword evidence="3" id="KW-1185">Reference proteome</keyword>
<gene>
    <name evidence="2" type="ORF">SAMN05421812_108242</name>
</gene>
<protein>
    <submittedName>
        <fullName evidence="2">Uncharacterized protein</fullName>
    </submittedName>
</protein>
<evidence type="ECO:0000256" key="1">
    <source>
        <dbReference type="SAM" id="Phobius"/>
    </source>
</evidence>
<evidence type="ECO:0000313" key="2">
    <source>
        <dbReference type="EMBL" id="SNT53313.1"/>
    </source>
</evidence>
<feature type="transmembrane region" description="Helical" evidence="1">
    <location>
        <begin position="89"/>
        <end position="112"/>
    </location>
</feature>
<reference evidence="2 3" key="1">
    <citation type="submission" date="2017-06" db="EMBL/GenBank/DDBJ databases">
        <authorList>
            <person name="Kim H.J."/>
            <person name="Triplett B.A."/>
        </authorList>
    </citation>
    <scope>NUCLEOTIDE SEQUENCE [LARGE SCALE GENOMIC DNA]</scope>
    <source>
        <strain evidence="2 3">CGMCC 4.5593</strain>
    </source>
</reference>
<dbReference type="RefSeq" id="WP_089251518.1">
    <property type="nucleotide sequence ID" value="NZ_FZPH01000008.1"/>
</dbReference>
<dbReference type="Proteomes" id="UP000198362">
    <property type="component" value="Unassembled WGS sequence"/>
</dbReference>
<dbReference type="EMBL" id="FZPH01000008">
    <property type="protein sequence ID" value="SNT53313.1"/>
    <property type="molecule type" value="Genomic_DNA"/>
</dbReference>
<sequence>MKPPRVPPAVGTIATGVACVAIAGREWAIHRLSAAAPQAATVADLDGLFTETRTLSAVLLTLTAAALVTALVVAWSTSRGGPTPTSQHALGWWVITSAGLVTYAAVVGWRAWSREQPGGSYWISADAVPPPHLVEGALNPPDLPSVGLLGIALAAASAATYAWYVNRQTAPPR</sequence>
<dbReference type="AlphaFoldDB" id="A0A239NFP5"/>
<dbReference type="PROSITE" id="PS51257">
    <property type="entry name" value="PROKAR_LIPOPROTEIN"/>
    <property type="match status" value="1"/>
</dbReference>